<organism evidence="2 3">
    <name type="scientific">Streptomyces luteosporeus</name>
    <dbReference type="NCBI Taxonomy" id="173856"/>
    <lineage>
        <taxon>Bacteria</taxon>
        <taxon>Bacillati</taxon>
        <taxon>Actinomycetota</taxon>
        <taxon>Actinomycetes</taxon>
        <taxon>Kitasatosporales</taxon>
        <taxon>Streptomycetaceae</taxon>
        <taxon>Streptomyces</taxon>
    </lineage>
</organism>
<gene>
    <name evidence="2" type="ORF">GCM10010315_15100</name>
</gene>
<dbReference type="InterPro" id="IPR041581">
    <property type="entry name" value="Glyoxalase_6"/>
</dbReference>
<evidence type="ECO:0000313" key="2">
    <source>
        <dbReference type="EMBL" id="GAA2712096.1"/>
    </source>
</evidence>
<dbReference type="SUPFAM" id="SSF54593">
    <property type="entry name" value="Glyoxalase/Bleomycin resistance protein/Dihydroxybiphenyl dioxygenase"/>
    <property type="match status" value="1"/>
</dbReference>
<name>A0ABN3TLS6_9ACTN</name>
<dbReference type="Pfam" id="PF18029">
    <property type="entry name" value="Glyoxalase_6"/>
    <property type="match status" value="1"/>
</dbReference>
<evidence type="ECO:0000259" key="1">
    <source>
        <dbReference type="Pfam" id="PF18029"/>
    </source>
</evidence>
<protein>
    <submittedName>
        <fullName evidence="2">VOC family protein</fullName>
    </submittedName>
</protein>
<feature type="domain" description="Glyoxalase-like" evidence="1">
    <location>
        <begin position="15"/>
        <end position="157"/>
    </location>
</feature>
<evidence type="ECO:0000313" key="3">
    <source>
        <dbReference type="Proteomes" id="UP001500886"/>
    </source>
</evidence>
<dbReference type="EMBL" id="BAAASL010000005">
    <property type="protein sequence ID" value="GAA2712096.1"/>
    <property type="molecule type" value="Genomic_DNA"/>
</dbReference>
<accession>A0ABN3TLS6</accession>
<dbReference type="InterPro" id="IPR029068">
    <property type="entry name" value="Glyas_Bleomycin-R_OHBP_Dase"/>
</dbReference>
<proteinExistence type="predicted"/>
<dbReference type="PANTHER" id="PTHR35908">
    <property type="entry name" value="HYPOTHETICAL FUSION PROTEIN"/>
    <property type="match status" value="1"/>
</dbReference>
<sequence length="158" mass="17274">MGAAITVFMTLHWKLVIDSTHAPALADFWAQALGYVVEDPSELVEQLLAAGRIGEESVVEHHGRKTFRGFAGIRHPDDPYDEASGVGRGRRLLFQEVGEAKAGKNRLHIDVHSEPGGLDALVERLEGLGATRVREVNKGPAGHWWVMQDPEGNEFCAA</sequence>
<dbReference type="Gene3D" id="3.10.180.10">
    <property type="entry name" value="2,3-Dihydroxybiphenyl 1,2-Dioxygenase, domain 1"/>
    <property type="match status" value="1"/>
</dbReference>
<dbReference type="PANTHER" id="PTHR35908:SF1">
    <property type="entry name" value="CONSERVED PROTEIN"/>
    <property type="match status" value="1"/>
</dbReference>
<dbReference type="Proteomes" id="UP001500886">
    <property type="component" value="Unassembled WGS sequence"/>
</dbReference>
<comment type="caution">
    <text evidence="2">The sequence shown here is derived from an EMBL/GenBank/DDBJ whole genome shotgun (WGS) entry which is preliminary data.</text>
</comment>
<reference evidence="2 3" key="1">
    <citation type="journal article" date="2019" name="Int. J. Syst. Evol. Microbiol.">
        <title>The Global Catalogue of Microorganisms (GCM) 10K type strain sequencing project: providing services to taxonomists for standard genome sequencing and annotation.</title>
        <authorList>
            <consortium name="The Broad Institute Genomics Platform"/>
            <consortium name="The Broad Institute Genome Sequencing Center for Infectious Disease"/>
            <person name="Wu L."/>
            <person name="Ma J."/>
        </authorList>
    </citation>
    <scope>NUCLEOTIDE SEQUENCE [LARGE SCALE GENOMIC DNA]</scope>
    <source>
        <strain evidence="2 3">JCM 4542</strain>
    </source>
</reference>
<keyword evidence="3" id="KW-1185">Reference proteome</keyword>